<dbReference type="RefSeq" id="WP_226594580.1">
    <property type="nucleotide sequence ID" value="NZ_BLAY01000376.1"/>
</dbReference>
<gene>
    <name evidence="2" type="ORF">MiSe_93270</name>
</gene>
<proteinExistence type="predicted"/>
<dbReference type="Proteomes" id="UP001050975">
    <property type="component" value="Unassembled WGS sequence"/>
</dbReference>
<feature type="domain" description="Reverse transcriptase N-terminal" evidence="1">
    <location>
        <begin position="24"/>
        <end position="91"/>
    </location>
</feature>
<name>A0AAV3XTV8_9CYAN</name>
<dbReference type="Pfam" id="PF13655">
    <property type="entry name" value="RVT_N"/>
    <property type="match status" value="1"/>
</dbReference>
<reference evidence="2" key="1">
    <citation type="submission" date="2019-10" db="EMBL/GenBank/DDBJ databases">
        <title>Draft genome sequece of Microseira wollei NIES-4236.</title>
        <authorList>
            <person name="Yamaguchi H."/>
            <person name="Suzuki S."/>
            <person name="Kawachi M."/>
        </authorList>
    </citation>
    <scope>NUCLEOTIDE SEQUENCE</scope>
    <source>
        <strain evidence="2">NIES-4236</strain>
    </source>
</reference>
<accession>A0AAV3XTV8</accession>
<keyword evidence="2" id="KW-0808">Transferase</keyword>
<dbReference type="AlphaFoldDB" id="A0AAV3XTV8"/>
<sequence>MSELKVLVVMPKPKSDSPQNTQGWKRINWRQVEGYVFKLQKRIYAASRCGDVKRVRQLQKTLMKSWSNRVLAVRKVTQDHPGPKTAAVDGVR</sequence>
<keyword evidence="2" id="KW-0548">Nucleotidyltransferase</keyword>
<keyword evidence="2" id="KW-0695">RNA-directed DNA polymerase</keyword>
<dbReference type="InterPro" id="IPR025960">
    <property type="entry name" value="RVT_N"/>
</dbReference>
<dbReference type="GO" id="GO:0003964">
    <property type="term" value="F:RNA-directed DNA polymerase activity"/>
    <property type="evidence" value="ECO:0007669"/>
    <property type="project" value="UniProtKB-KW"/>
</dbReference>
<comment type="caution">
    <text evidence="2">The sequence shown here is derived from an EMBL/GenBank/DDBJ whole genome shotgun (WGS) entry which is preliminary data.</text>
</comment>
<protein>
    <submittedName>
        <fullName evidence="2">RNA-directed DNA polymerase (Reverse transcriptase)</fullName>
    </submittedName>
</protein>
<evidence type="ECO:0000313" key="2">
    <source>
        <dbReference type="EMBL" id="GET44497.1"/>
    </source>
</evidence>
<organism evidence="2 3">
    <name type="scientific">Microseira wollei NIES-4236</name>
    <dbReference type="NCBI Taxonomy" id="2530354"/>
    <lineage>
        <taxon>Bacteria</taxon>
        <taxon>Bacillati</taxon>
        <taxon>Cyanobacteriota</taxon>
        <taxon>Cyanophyceae</taxon>
        <taxon>Oscillatoriophycideae</taxon>
        <taxon>Aerosakkonematales</taxon>
        <taxon>Aerosakkonemataceae</taxon>
        <taxon>Microseira</taxon>
    </lineage>
</organism>
<evidence type="ECO:0000313" key="3">
    <source>
        <dbReference type="Proteomes" id="UP001050975"/>
    </source>
</evidence>
<evidence type="ECO:0000259" key="1">
    <source>
        <dbReference type="Pfam" id="PF13655"/>
    </source>
</evidence>
<keyword evidence="3" id="KW-1185">Reference proteome</keyword>
<dbReference type="EMBL" id="BLAY01000376">
    <property type="protein sequence ID" value="GET44497.1"/>
    <property type="molecule type" value="Genomic_DNA"/>
</dbReference>